<accession>A0A7L4ZNC7</accession>
<dbReference type="InterPro" id="IPR004635">
    <property type="entry name" value="Pept_S49_SppA"/>
</dbReference>
<dbReference type="EMBL" id="CP019288">
    <property type="protein sequence ID" value="QHI38233.1"/>
    <property type="molecule type" value="Genomic_DNA"/>
</dbReference>
<keyword evidence="4 9" id="KW-0378">Hydrolase</keyword>
<protein>
    <submittedName>
        <fullName evidence="9">Protease 4</fullName>
        <ecNumber evidence="9">3.4.21.-</ecNumber>
    </submittedName>
</protein>
<feature type="domain" description="Peptidase S49" evidence="8">
    <location>
        <begin position="369"/>
        <end position="519"/>
    </location>
</feature>
<dbReference type="SUPFAM" id="SSF52096">
    <property type="entry name" value="ClpP/crotonase"/>
    <property type="match status" value="2"/>
</dbReference>
<dbReference type="InterPro" id="IPR047272">
    <property type="entry name" value="S49_SppA_C"/>
</dbReference>
<gene>
    <name evidence="9" type="primary">sppA</name>
    <name evidence="9" type="ORF">IMCC3317_36200</name>
</gene>
<comment type="similarity">
    <text evidence="2">Belongs to the peptidase S49 family.</text>
</comment>
<dbReference type="InterPro" id="IPR047217">
    <property type="entry name" value="S49_SppA_67K_type_N"/>
</dbReference>
<dbReference type="Gene3D" id="3.90.226.10">
    <property type="entry name" value="2-enoyl-CoA Hydratase, Chain A, domain 1"/>
    <property type="match status" value="3"/>
</dbReference>
<feature type="active site" description="Nucleophile" evidence="7">
    <location>
        <position position="385"/>
    </location>
</feature>
<dbReference type="PIRSF" id="PIRSF001217">
    <property type="entry name" value="Protease_4_SppA"/>
    <property type="match status" value="1"/>
</dbReference>
<dbReference type="EC" id="3.4.21.-" evidence="9"/>
<dbReference type="CDD" id="cd07023">
    <property type="entry name" value="S49_Sppa_N_C"/>
    <property type="match status" value="1"/>
</dbReference>
<keyword evidence="6" id="KW-0472">Membrane</keyword>
<evidence type="ECO:0000313" key="10">
    <source>
        <dbReference type="Proteomes" id="UP000464657"/>
    </source>
</evidence>
<evidence type="ECO:0000256" key="3">
    <source>
        <dbReference type="ARBA" id="ARBA00022670"/>
    </source>
</evidence>
<dbReference type="CDD" id="cd07018">
    <property type="entry name" value="S49_SppA_67K_type"/>
    <property type="match status" value="1"/>
</dbReference>
<evidence type="ECO:0000313" key="9">
    <source>
        <dbReference type="EMBL" id="QHI38233.1"/>
    </source>
</evidence>
<dbReference type="GO" id="GO:0008236">
    <property type="term" value="F:serine-type peptidase activity"/>
    <property type="evidence" value="ECO:0007669"/>
    <property type="project" value="UniProtKB-KW"/>
</dbReference>
<dbReference type="GO" id="GO:0006465">
    <property type="term" value="P:signal peptide processing"/>
    <property type="evidence" value="ECO:0007669"/>
    <property type="project" value="InterPro"/>
</dbReference>
<keyword evidence="3 9" id="KW-0645">Protease</keyword>
<dbReference type="OrthoDB" id="9764363at2"/>
<comment type="subcellular location">
    <subcellularLocation>
        <location evidence="1">Membrane</location>
    </subcellularLocation>
</comment>
<feature type="active site" description="Proton donor/acceptor" evidence="7">
    <location>
        <position position="191"/>
    </location>
</feature>
<dbReference type="RefSeq" id="WP_160130794.1">
    <property type="nucleotide sequence ID" value="NZ_CP019288.1"/>
</dbReference>
<evidence type="ECO:0000256" key="1">
    <source>
        <dbReference type="ARBA" id="ARBA00004370"/>
    </source>
</evidence>
<dbReference type="AlphaFoldDB" id="A0A7L4ZNC7"/>
<dbReference type="NCBIfam" id="TIGR00705">
    <property type="entry name" value="SppA_67K"/>
    <property type="match status" value="1"/>
</dbReference>
<proteinExistence type="inferred from homology"/>
<evidence type="ECO:0000256" key="2">
    <source>
        <dbReference type="ARBA" id="ARBA00008683"/>
    </source>
</evidence>
<evidence type="ECO:0000256" key="7">
    <source>
        <dbReference type="PIRSR" id="PIRSR001217-1"/>
    </source>
</evidence>
<dbReference type="Pfam" id="PF01343">
    <property type="entry name" value="Peptidase_S49"/>
    <property type="match status" value="2"/>
</dbReference>
<evidence type="ECO:0000256" key="5">
    <source>
        <dbReference type="ARBA" id="ARBA00022825"/>
    </source>
</evidence>
<evidence type="ECO:0000256" key="6">
    <source>
        <dbReference type="ARBA" id="ARBA00023136"/>
    </source>
</evidence>
<keyword evidence="10" id="KW-1185">Reference proteome</keyword>
<reference evidence="9 10" key="1">
    <citation type="journal article" date="2013" name="Int. J. Syst. Evol. Microbiol.">
        <title>Kordia antarctica sp. nov., isolated from Antarctic seawater.</title>
        <authorList>
            <person name="Baek K."/>
            <person name="Choi A."/>
            <person name="Kang I."/>
            <person name="Lee K."/>
            <person name="Cho J.C."/>
        </authorList>
    </citation>
    <scope>NUCLEOTIDE SEQUENCE [LARGE SCALE GENOMIC DNA]</scope>
    <source>
        <strain evidence="9 10">IMCC3317</strain>
    </source>
</reference>
<evidence type="ECO:0000256" key="4">
    <source>
        <dbReference type="ARBA" id="ARBA00022801"/>
    </source>
</evidence>
<organism evidence="9 10">
    <name type="scientific">Kordia antarctica</name>
    <dbReference type="NCBI Taxonomy" id="1218801"/>
    <lineage>
        <taxon>Bacteria</taxon>
        <taxon>Pseudomonadati</taxon>
        <taxon>Bacteroidota</taxon>
        <taxon>Flavobacteriia</taxon>
        <taxon>Flavobacteriales</taxon>
        <taxon>Flavobacteriaceae</taxon>
        <taxon>Kordia</taxon>
    </lineage>
</organism>
<dbReference type="GO" id="GO:0016020">
    <property type="term" value="C:membrane"/>
    <property type="evidence" value="ECO:0007669"/>
    <property type="project" value="UniProtKB-SubCell"/>
</dbReference>
<dbReference type="InterPro" id="IPR004634">
    <property type="entry name" value="Pept_S49_pIV"/>
</dbReference>
<dbReference type="InterPro" id="IPR029045">
    <property type="entry name" value="ClpP/crotonase-like_dom_sf"/>
</dbReference>
<keyword evidence="5" id="KW-0720">Serine protease</keyword>
<name>A0A7L4ZNC7_9FLAO</name>
<dbReference type="PANTHER" id="PTHR33209">
    <property type="entry name" value="PROTEASE 4"/>
    <property type="match status" value="1"/>
</dbReference>
<dbReference type="InterPro" id="IPR002142">
    <property type="entry name" value="Peptidase_S49"/>
</dbReference>
<dbReference type="Proteomes" id="UP000464657">
    <property type="component" value="Chromosome"/>
</dbReference>
<evidence type="ECO:0000259" key="8">
    <source>
        <dbReference type="Pfam" id="PF01343"/>
    </source>
</evidence>
<sequence length="588" mass="65287">MNFFKRVLSTIVGIGVFCALCFILLLFFIFASAGADKNPIVVKNNSILELSLDAPIYDYAGKFDYSEIPFFPNDPKFDGLFNIIDAINYAATDSKIKGISIKNNFIQAGMAQTKALRDALLKFKESGKFIVSYGDYYSQKDYYLNSVADTIYVNPVGGLDFKGLAMERMYYKDFQEKYGVKMEVIRHGKYKSAVEGYLNQEMSEANREQISVFLMSIWDEMKKEIGASRNMTSEQLNTLADELAGRTAKLALASKLIDKIGYEDEYEAGIQHALGENSKVNRVTIYDYAAYTGKKVTVKKSDDKIAVIYAQGQIMYTEGSKDVIGQGIINKALKEAREDDKVKAIVIRVNSPGGSALASELIWREIELTKKVKPVIVSMGDLAASGGYYIACNADKIFAEPNTITGSIGVFGTIPNMHKLAEDLGINAEQVGTNKNAAGYSVFEPMSDEQRTLIKEGIEDIYDLFTQRVADGRGMTQAAVDSIAQGRVWTGNDAIKIGLVDEIGGLDMAILAAADAAEMKTYKIKELPIYEMDLESLLSQYTGGFIQSKEELMKEELGEKNYLLLQKMKKLTQMQGPQLLLPYEIEIK</sequence>
<dbReference type="NCBIfam" id="TIGR00706">
    <property type="entry name" value="SppA_dom"/>
    <property type="match status" value="1"/>
</dbReference>
<dbReference type="PANTHER" id="PTHR33209:SF1">
    <property type="entry name" value="PEPTIDASE S49 DOMAIN-CONTAINING PROTEIN"/>
    <property type="match status" value="1"/>
</dbReference>
<feature type="domain" description="Peptidase S49" evidence="8">
    <location>
        <begin position="123"/>
        <end position="265"/>
    </location>
</feature>
<dbReference type="KEGG" id="kan:IMCC3317_36200"/>